<protein>
    <submittedName>
        <fullName evidence="4">Uncharacterized protein</fullName>
    </submittedName>
</protein>
<accession>A0ABS4XJ96</accession>
<feature type="region of interest" description="Disordered" evidence="2">
    <location>
        <begin position="1"/>
        <end position="179"/>
    </location>
</feature>
<feature type="transmembrane region" description="Helical" evidence="3">
    <location>
        <begin position="443"/>
        <end position="461"/>
    </location>
</feature>
<dbReference type="RefSeq" id="WP_210002207.1">
    <property type="nucleotide sequence ID" value="NZ_BAAAJY010000004.1"/>
</dbReference>
<feature type="transmembrane region" description="Helical" evidence="3">
    <location>
        <begin position="585"/>
        <end position="602"/>
    </location>
</feature>
<reference evidence="4 5" key="1">
    <citation type="submission" date="2021-03" db="EMBL/GenBank/DDBJ databases">
        <title>Sequencing the genomes of 1000 actinobacteria strains.</title>
        <authorList>
            <person name="Klenk H.-P."/>
        </authorList>
    </citation>
    <scope>NUCLEOTIDE SEQUENCE [LARGE SCALE GENOMIC DNA]</scope>
    <source>
        <strain evidence="4 5">DSM 15797</strain>
    </source>
</reference>
<feature type="compositionally biased region" description="Pro residues" evidence="2">
    <location>
        <begin position="52"/>
        <end position="62"/>
    </location>
</feature>
<evidence type="ECO:0000256" key="3">
    <source>
        <dbReference type="SAM" id="Phobius"/>
    </source>
</evidence>
<feature type="transmembrane region" description="Helical" evidence="3">
    <location>
        <begin position="506"/>
        <end position="525"/>
    </location>
</feature>
<feature type="compositionally biased region" description="Basic and acidic residues" evidence="2">
    <location>
        <begin position="66"/>
        <end position="85"/>
    </location>
</feature>
<feature type="transmembrane region" description="Helical" evidence="3">
    <location>
        <begin position="531"/>
        <end position="550"/>
    </location>
</feature>
<feature type="compositionally biased region" description="Low complexity" evidence="2">
    <location>
        <begin position="35"/>
        <end position="51"/>
    </location>
</feature>
<feature type="compositionally biased region" description="Low complexity" evidence="2">
    <location>
        <begin position="128"/>
        <end position="165"/>
    </location>
</feature>
<feature type="coiled-coil region" evidence="1">
    <location>
        <begin position="250"/>
        <end position="306"/>
    </location>
</feature>
<feature type="transmembrane region" description="Helical" evidence="3">
    <location>
        <begin position="467"/>
        <end position="485"/>
    </location>
</feature>
<keyword evidence="1" id="KW-0175">Coiled coil</keyword>
<evidence type="ECO:0000313" key="5">
    <source>
        <dbReference type="Proteomes" id="UP001296993"/>
    </source>
</evidence>
<keyword evidence="3" id="KW-0472">Membrane</keyword>
<keyword evidence="5" id="KW-1185">Reference proteome</keyword>
<dbReference type="Proteomes" id="UP001296993">
    <property type="component" value="Unassembled WGS sequence"/>
</dbReference>
<evidence type="ECO:0000313" key="4">
    <source>
        <dbReference type="EMBL" id="MBP2388527.1"/>
    </source>
</evidence>
<feature type="transmembrane region" description="Helical" evidence="3">
    <location>
        <begin position="374"/>
        <end position="391"/>
    </location>
</feature>
<feature type="transmembrane region" description="Helical" evidence="3">
    <location>
        <begin position="562"/>
        <end position="579"/>
    </location>
</feature>
<keyword evidence="3" id="KW-0812">Transmembrane</keyword>
<evidence type="ECO:0000256" key="2">
    <source>
        <dbReference type="SAM" id="MobiDB-lite"/>
    </source>
</evidence>
<comment type="caution">
    <text evidence="4">The sequence shown here is derived from an EMBL/GenBank/DDBJ whole genome shotgun (WGS) entry which is preliminary data.</text>
</comment>
<evidence type="ECO:0000256" key="1">
    <source>
        <dbReference type="SAM" id="Coils"/>
    </source>
</evidence>
<proteinExistence type="predicted"/>
<feature type="compositionally biased region" description="Low complexity" evidence="2">
    <location>
        <begin position="10"/>
        <end position="23"/>
    </location>
</feature>
<gene>
    <name evidence="4" type="ORF">JOF47_004100</name>
</gene>
<dbReference type="EMBL" id="JAGIOF010000004">
    <property type="protein sequence ID" value="MBP2388527.1"/>
    <property type="molecule type" value="Genomic_DNA"/>
</dbReference>
<sequence>MSTSDTHTTAASAALARLRNAASGSENGPTAPALPDADSSKSAPNAKAPQAQPAPAPAPPGANRPLPDRVSERIAHPVPRHHQEIPQDLDEILHPAHPQPHTGPPFRHMDRQSGSGADPDDPHDPAAPEKAAARTAAIPPKPSTAPTLPAAPPDTAAPASPATPADTHEATAVSGGFSPVNNWLDSLPEPEWQRIGDKIYESPAKLKARLARAKDEHARAAEARERTRLMDAAHAEALAEEAKRAEAEHAARLRAEQEVAERQLLEDERQERILELHRLEQQQLDLQRLEQQRLEQQRVAAAQESNLVPLPAVAPPAPTRTPTDPAQLAALVASAKAAIDRQQDLADALYVTPYTLPDTSPNPEATAQDSIRRLLFMLAAAFMAVTTIFGTGKLVSGSLPGRDTLLSLAPAAYMLLPVIAGWSLLAAWFARRPSQGSAVRQRAVGRTFPTALAAAALWLVSVNAESLFLAFCTATLAAALLLVTVRELNGHTARSTAERLLTDAPAGLMAGFFLVVSASSFAELLQSWNLFVFPHVFACLIVLGLGHVAISLSRTERGRIDLASGFAWGMFWLLMPRLLGPDQSIWVAVLAAMTGFVVLVATENRRYQITHAEHRAARGKPTEF</sequence>
<name>A0ABS4XJ96_9MICC</name>
<feature type="transmembrane region" description="Helical" evidence="3">
    <location>
        <begin position="411"/>
        <end position="431"/>
    </location>
</feature>
<keyword evidence="3" id="KW-1133">Transmembrane helix</keyword>
<organism evidence="4 5">
    <name type="scientific">Paeniglutamicibacter kerguelensis</name>
    <dbReference type="NCBI Taxonomy" id="254788"/>
    <lineage>
        <taxon>Bacteria</taxon>
        <taxon>Bacillati</taxon>
        <taxon>Actinomycetota</taxon>
        <taxon>Actinomycetes</taxon>
        <taxon>Micrococcales</taxon>
        <taxon>Micrococcaceae</taxon>
        <taxon>Paeniglutamicibacter</taxon>
    </lineage>
</organism>